<dbReference type="GO" id="GO:0032259">
    <property type="term" value="P:methylation"/>
    <property type="evidence" value="ECO:0007669"/>
    <property type="project" value="UniProtKB-KW"/>
</dbReference>
<dbReference type="PROSITE" id="PS51682">
    <property type="entry name" value="SAM_OMT_I"/>
    <property type="match status" value="1"/>
</dbReference>
<evidence type="ECO:0000313" key="5">
    <source>
        <dbReference type="Proteomes" id="UP000567922"/>
    </source>
</evidence>
<dbReference type="OrthoDB" id="4774874at2"/>
<dbReference type="AlphaFoldDB" id="A0A839RIZ6"/>
<dbReference type="PANTHER" id="PTHR10509">
    <property type="entry name" value="O-METHYLTRANSFERASE-RELATED"/>
    <property type="match status" value="1"/>
</dbReference>
<protein>
    <submittedName>
        <fullName evidence="4">Putative O-methyltransferase YrrM</fullName>
    </submittedName>
</protein>
<evidence type="ECO:0000256" key="3">
    <source>
        <dbReference type="ARBA" id="ARBA00022691"/>
    </source>
</evidence>
<dbReference type="EMBL" id="JACHWS010000001">
    <property type="protein sequence ID" value="MBB3036106.1"/>
    <property type="molecule type" value="Genomic_DNA"/>
</dbReference>
<dbReference type="RefSeq" id="WP_064439744.1">
    <property type="nucleotide sequence ID" value="NZ_BDDI01000005.1"/>
</dbReference>
<dbReference type="PANTHER" id="PTHR10509:SF85">
    <property type="entry name" value="O-METHYLTRANSFERASE RV1220C-RELATED"/>
    <property type="match status" value="1"/>
</dbReference>
<evidence type="ECO:0000313" key="4">
    <source>
        <dbReference type="EMBL" id="MBB3036106.1"/>
    </source>
</evidence>
<dbReference type="Gene3D" id="3.40.50.150">
    <property type="entry name" value="Vaccinia Virus protein VP39"/>
    <property type="match status" value="1"/>
</dbReference>
<keyword evidence="2 4" id="KW-0808">Transferase</keyword>
<comment type="caution">
    <text evidence="4">The sequence shown here is derived from an EMBL/GenBank/DDBJ whole genome shotgun (WGS) entry which is preliminary data.</text>
</comment>
<name>A0A839RIZ6_9ACTN</name>
<dbReference type="GO" id="GO:0008171">
    <property type="term" value="F:O-methyltransferase activity"/>
    <property type="evidence" value="ECO:0007669"/>
    <property type="project" value="InterPro"/>
</dbReference>
<proteinExistence type="predicted"/>
<keyword evidence="1 4" id="KW-0489">Methyltransferase</keyword>
<organism evidence="4 5">
    <name type="scientific">Hoyosella altamirensis</name>
    <dbReference type="NCBI Taxonomy" id="616997"/>
    <lineage>
        <taxon>Bacteria</taxon>
        <taxon>Bacillati</taxon>
        <taxon>Actinomycetota</taxon>
        <taxon>Actinomycetes</taxon>
        <taxon>Mycobacteriales</taxon>
        <taxon>Hoyosellaceae</taxon>
        <taxon>Hoyosella</taxon>
    </lineage>
</organism>
<dbReference type="InterPro" id="IPR002935">
    <property type="entry name" value="SAM_O-MeTrfase"/>
</dbReference>
<keyword evidence="5" id="KW-1185">Reference proteome</keyword>
<reference evidence="4 5" key="1">
    <citation type="submission" date="2020-08" db="EMBL/GenBank/DDBJ databases">
        <title>Sequencing the genomes of 1000 actinobacteria strains.</title>
        <authorList>
            <person name="Klenk H.-P."/>
        </authorList>
    </citation>
    <scope>NUCLEOTIDE SEQUENCE [LARGE SCALE GENOMIC DNA]</scope>
    <source>
        <strain evidence="4 5">DSM 45258</strain>
    </source>
</reference>
<dbReference type="Pfam" id="PF01596">
    <property type="entry name" value="Methyltransf_3"/>
    <property type="match status" value="1"/>
</dbReference>
<dbReference type="SUPFAM" id="SSF53335">
    <property type="entry name" value="S-adenosyl-L-methionine-dependent methyltransferases"/>
    <property type="match status" value="1"/>
</dbReference>
<gene>
    <name evidence="4" type="ORF">FHU29_000540</name>
</gene>
<dbReference type="Proteomes" id="UP000567922">
    <property type="component" value="Unassembled WGS sequence"/>
</dbReference>
<dbReference type="InterPro" id="IPR050362">
    <property type="entry name" value="Cation-dep_OMT"/>
</dbReference>
<sequence>MLANADLMLSHAESSTIEDDVLRAVRERADDLGARAVTPAIGATLALLARLSDARAVVEIGTGAGVSGLCLMRGMRADGVLTTIDTDTEHLRAARRAFQEAGISSTRTRLINGRALDVLPRLADASYDLVFIDANVVDQPQYVAASTRLLRPGGALVVNASMLGGRVGDPSQQDAAALSAREAAQLIADDETLTSVLIPLGEGLLCAARK</sequence>
<dbReference type="GO" id="GO:0008757">
    <property type="term" value="F:S-adenosylmethionine-dependent methyltransferase activity"/>
    <property type="evidence" value="ECO:0007669"/>
    <property type="project" value="TreeGrafter"/>
</dbReference>
<evidence type="ECO:0000256" key="1">
    <source>
        <dbReference type="ARBA" id="ARBA00022603"/>
    </source>
</evidence>
<dbReference type="CDD" id="cd02440">
    <property type="entry name" value="AdoMet_MTases"/>
    <property type="match status" value="1"/>
</dbReference>
<evidence type="ECO:0000256" key="2">
    <source>
        <dbReference type="ARBA" id="ARBA00022679"/>
    </source>
</evidence>
<keyword evidence="3" id="KW-0949">S-adenosyl-L-methionine</keyword>
<dbReference type="InterPro" id="IPR029063">
    <property type="entry name" value="SAM-dependent_MTases_sf"/>
</dbReference>
<accession>A0A839RIZ6</accession>